<evidence type="ECO:0000313" key="1">
    <source>
        <dbReference type="EMBL" id="GMS81735.1"/>
    </source>
</evidence>
<proteinExistence type="predicted"/>
<reference evidence="1" key="1">
    <citation type="submission" date="2023-10" db="EMBL/GenBank/DDBJ databases">
        <title>Genome assembly of Pristionchus species.</title>
        <authorList>
            <person name="Yoshida K."/>
            <person name="Sommer R.J."/>
        </authorList>
    </citation>
    <scope>NUCLEOTIDE SEQUENCE</scope>
    <source>
        <strain evidence="1">RS0144</strain>
    </source>
</reference>
<feature type="non-terminal residue" evidence="1">
    <location>
        <position position="1"/>
    </location>
</feature>
<sequence>SLAAPRSNSIALAGVSAFGLAALAYYGKQLSKEEINVLEDYHVSGLRARPDDVGVRMHHGRRGSGRGTHEIHHFSKLEGRFCDAGIPHCGPTPHRNDL</sequence>
<protein>
    <submittedName>
        <fullName evidence="1">Uncharacterized protein</fullName>
    </submittedName>
</protein>
<organism evidence="1 2">
    <name type="scientific">Pristionchus entomophagus</name>
    <dbReference type="NCBI Taxonomy" id="358040"/>
    <lineage>
        <taxon>Eukaryota</taxon>
        <taxon>Metazoa</taxon>
        <taxon>Ecdysozoa</taxon>
        <taxon>Nematoda</taxon>
        <taxon>Chromadorea</taxon>
        <taxon>Rhabditida</taxon>
        <taxon>Rhabditina</taxon>
        <taxon>Diplogasteromorpha</taxon>
        <taxon>Diplogasteroidea</taxon>
        <taxon>Neodiplogasteridae</taxon>
        <taxon>Pristionchus</taxon>
    </lineage>
</organism>
<gene>
    <name evidence="1" type="ORF">PENTCL1PPCAC_3910</name>
</gene>
<accession>A0AAV5SNP7</accession>
<keyword evidence="2" id="KW-1185">Reference proteome</keyword>
<evidence type="ECO:0000313" key="2">
    <source>
        <dbReference type="Proteomes" id="UP001432027"/>
    </source>
</evidence>
<comment type="caution">
    <text evidence="1">The sequence shown here is derived from an EMBL/GenBank/DDBJ whole genome shotgun (WGS) entry which is preliminary data.</text>
</comment>
<dbReference type="Proteomes" id="UP001432027">
    <property type="component" value="Unassembled WGS sequence"/>
</dbReference>
<dbReference type="AlphaFoldDB" id="A0AAV5SNP7"/>
<name>A0AAV5SNP7_9BILA</name>
<dbReference type="EMBL" id="BTSX01000001">
    <property type="protein sequence ID" value="GMS81735.1"/>
    <property type="molecule type" value="Genomic_DNA"/>
</dbReference>